<keyword evidence="1" id="KW-0812">Transmembrane</keyword>
<accession>A0ABT9UFM8</accession>
<gene>
    <name evidence="2" type="ORF">J2T22_001623</name>
</gene>
<evidence type="ECO:0000256" key="1">
    <source>
        <dbReference type="SAM" id="Phobius"/>
    </source>
</evidence>
<keyword evidence="1" id="KW-0472">Membrane</keyword>
<reference evidence="2 3" key="1">
    <citation type="submission" date="2023-07" db="EMBL/GenBank/DDBJ databases">
        <title>Sorghum-associated microbial communities from plants grown in Nebraska, USA.</title>
        <authorList>
            <person name="Schachtman D."/>
        </authorList>
    </citation>
    <scope>NUCLEOTIDE SEQUENCE [LARGE SCALE GENOMIC DNA]</scope>
    <source>
        <strain evidence="2 3">DS994</strain>
    </source>
</reference>
<keyword evidence="1" id="KW-1133">Transmembrane helix</keyword>
<evidence type="ECO:0000313" key="3">
    <source>
        <dbReference type="Proteomes" id="UP001226389"/>
    </source>
</evidence>
<feature type="transmembrane region" description="Helical" evidence="1">
    <location>
        <begin position="5"/>
        <end position="24"/>
    </location>
</feature>
<organism evidence="2 3">
    <name type="scientific">Pseudarthrobacter defluvii</name>
    <dbReference type="NCBI Taxonomy" id="410837"/>
    <lineage>
        <taxon>Bacteria</taxon>
        <taxon>Bacillati</taxon>
        <taxon>Actinomycetota</taxon>
        <taxon>Actinomycetes</taxon>
        <taxon>Micrococcales</taxon>
        <taxon>Micrococcaceae</taxon>
        <taxon>Pseudarthrobacter</taxon>
    </lineage>
</organism>
<name>A0ABT9UFM8_9MICC</name>
<sequence>MSARAWLSAVAGTAVLVFVLPYVLPAISLAPNGTETMLLVVLLLVCIWGRDRWRSRKSVSVPPRQGQRR</sequence>
<proteinExistence type="predicted"/>
<comment type="caution">
    <text evidence="2">The sequence shown here is derived from an EMBL/GenBank/DDBJ whole genome shotgun (WGS) entry which is preliminary data.</text>
</comment>
<evidence type="ECO:0000313" key="2">
    <source>
        <dbReference type="EMBL" id="MDQ0118445.1"/>
    </source>
</evidence>
<evidence type="ECO:0008006" key="4">
    <source>
        <dbReference type="Google" id="ProtNLM"/>
    </source>
</evidence>
<keyword evidence="3" id="KW-1185">Reference proteome</keyword>
<protein>
    <recommendedName>
        <fullName evidence="4">MYXO-CTERM domain-containing protein</fullName>
    </recommendedName>
</protein>
<dbReference type="Proteomes" id="UP001226389">
    <property type="component" value="Unassembled WGS sequence"/>
</dbReference>
<feature type="transmembrane region" description="Helical" evidence="1">
    <location>
        <begin position="30"/>
        <end position="48"/>
    </location>
</feature>
<dbReference type="EMBL" id="JAUSSY010000005">
    <property type="protein sequence ID" value="MDQ0118445.1"/>
    <property type="molecule type" value="Genomic_DNA"/>
</dbReference>